<dbReference type="InterPro" id="IPR008407">
    <property type="entry name" value="Brnchd-chn_aa_trnsp_AzlD"/>
</dbReference>
<evidence type="ECO:0000256" key="1">
    <source>
        <dbReference type="SAM" id="Phobius"/>
    </source>
</evidence>
<keyword evidence="1" id="KW-0812">Transmembrane</keyword>
<dbReference type="PIRSF" id="PIRSF003203">
    <property type="entry name" value="AzlD"/>
    <property type="match status" value="1"/>
</dbReference>
<dbReference type="STRING" id="626369.HMPREF0446_00566"/>
<dbReference type="Pfam" id="PF05437">
    <property type="entry name" value="AzlD"/>
    <property type="match status" value="1"/>
</dbReference>
<feature type="transmembrane region" description="Helical" evidence="1">
    <location>
        <begin position="6"/>
        <end position="26"/>
    </location>
</feature>
<gene>
    <name evidence="2" type="ORF">HMPREF0446_00566</name>
</gene>
<dbReference type="AlphaFoldDB" id="D0BKT1"/>
<proteinExistence type="predicted"/>
<dbReference type="eggNOG" id="COG1687">
    <property type="taxonomic scope" value="Bacteria"/>
</dbReference>
<dbReference type="HOGENOM" id="CLU_144816_1_1_9"/>
<dbReference type="EMBL" id="ACRF02000013">
    <property type="protein sequence ID" value="EEW93684.1"/>
    <property type="molecule type" value="Genomic_DNA"/>
</dbReference>
<evidence type="ECO:0008006" key="4">
    <source>
        <dbReference type="Google" id="ProtNLM"/>
    </source>
</evidence>
<reference evidence="2" key="2">
    <citation type="submission" date="2011-10" db="EMBL/GenBank/DDBJ databases">
        <title>The Genome Sequence of Granulicatella elegans ATCC 700633.</title>
        <authorList>
            <consortium name="The Broad Institute Genome Sequencing Platform"/>
            <consortium name="The Broad Institute Genome Sequencing Center for Infectious Disease"/>
            <person name="Earl A."/>
            <person name="Ward D."/>
            <person name="Feldgarden M."/>
            <person name="Gevers D."/>
            <person name="Sibley C.D."/>
            <person name="Field T.R."/>
            <person name="Grinwis M."/>
            <person name="Eshaghurshan C.S."/>
            <person name="Surette M.G."/>
            <person name="Young S.K."/>
            <person name="Zeng Q."/>
            <person name="Gargeya S."/>
            <person name="Fitzgerald M."/>
            <person name="Haas B."/>
            <person name="Abouelleil A."/>
            <person name="Alvarado L."/>
            <person name="Arachchi H.M."/>
            <person name="Berlin A."/>
            <person name="Brown A."/>
            <person name="Chapman S.B."/>
            <person name="Chen Z."/>
            <person name="Dunbar C."/>
            <person name="Freedman E."/>
            <person name="Gearin G."/>
            <person name="Goldberg J."/>
            <person name="Griggs A."/>
            <person name="Gujja S."/>
            <person name="Heiman D."/>
            <person name="Howarth C."/>
            <person name="Larson L."/>
            <person name="Lui A."/>
            <person name="MacDonald P.J.P."/>
            <person name="Montmayeur A."/>
            <person name="Murphy C."/>
            <person name="Neiman D."/>
            <person name="Pearson M."/>
            <person name="Priest M."/>
            <person name="Roberts A."/>
            <person name="Saif S."/>
            <person name="Shea T."/>
            <person name="Shenoy N."/>
            <person name="Sisk P."/>
            <person name="Stolte C."/>
            <person name="Sykes S."/>
            <person name="Wortman J."/>
            <person name="Nusbaum C."/>
            <person name="Birren B."/>
        </authorList>
    </citation>
    <scope>NUCLEOTIDE SEQUENCE [LARGE SCALE GENOMIC DNA]</scope>
    <source>
        <strain evidence="2">ATCC 700633</strain>
    </source>
</reference>
<comment type="caution">
    <text evidence="2">The sequence shown here is derived from an EMBL/GenBank/DDBJ whole genome shotgun (WGS) entry which is preliminary data.</text>
</comment>
<organism evidence="2 3">
    <name type="scientific">Granulicatella elegans ATCC 700633</name>
    <dbReference type="NCBI Taxonomy" id="626369"/>
    <lineage>
        <taxon>Bacteria</taxon>
        <taxon>Bacillati</taxon>
        <taxon>Bacillota</taxon>
        <taxon>Bacilli</taxon>
        <taxon>Lactobacillales</taxon>
        <taxon>Carnobacteriaceae</taxon>
        <taxon>Granulicatella</taxon>
    </lineage>
</organism>
<evidence type="ECO:0000313" key="3">
    <source>
        <dbReference type="Proteomes" id="UP000002939"/>
    </source>
</evidence>
<dbReference type="OrthoDB" id="308265at2"/>
<sequence length="109" mass="12537">MTPMMIFLSMMVATIVTFGLRLFPYVMFRHHDVLPPRLQFIAQVLPKAIMTTLVIYCVKDVAWTQAPFGAAELISIACVVVLHWWKQNTLLSIFVPTMIYMFLIQVVFA</sequence>
<accession>D0BKT1</accession>
<keyword evidence="3" id="KW-1185">Reference proteome</keyword>
<dbReference type="Proteomes" id="UP000002939">
    <property type="component" value="Unassembled WGS sequence"/>
</dbReference>
<feature type="transmembrane region" description="Helical" evidence="1">
    <location>
        <begin position="62"/>
        <end position="82"/>
    </location>
</feature>
<protein>
    <recommendedName>
        <fullName evidence="4">Branched-chain amino acid transporter AzlD</fullName>
    </recommendedName>
</protein>
<dbReference type="RefSeq" id="WP_006702840.1">
    <property type="nucleotide sequence ID" value="NZ_KI391971.1"/>
</dbReference>
<name>D0BKT1_9LACT</name>
<keyword evidence="1" id="KW-1133">Transmembrane helix</keyword>
<evidence type="ECO:0000313" key="2">
    <source>
        <dbReference type="EMBL" id="EEW93684.1"/>
    </source>
</evidence>
<reference evidence="2" key="1">
    <citation type="submission" date="2009-09" db="EMBL/GenBank/DDBJ databases">
        <authorList>
            <consortium name="The Broad Institute Genome Sequencing Platform"/>
            <person name="Ward D."/>
            <person name="Feldgarden M."/>
            <person name="Earl A."/>
            <person name="Young S.K."/>
            <person name="Zeng Q."/>
            <person name="Koehrsen M."/>
            <person name="Alvarado L."/>
            <person name="Berlin A."/>
            <person name="Bochicchio J."/>
            <person name="Borenstein D."/>
            <person name="Chapman S.B."/>
            <person name="Chen Z."/>
            <person name="Engels R."/>
            <person name="Freedman E."/>
            <person name="Gellesch M."/>
            <person name="Goldberg J."/>
            <person name="Griggs A."/>
            <person name="Gujja S."/>
            <person name="Heilman E."/>
            <person name="Heiman D."/>
            <person name="Hepburn T."/>
            <person name="Howarth C."/>
            <person name="Jen D."/>
            <person name="Larson L."/>
            <person name="Lewis B."/>
            <person name="Mehta T."/>
            <person name="Park D."/>
            <person name="Pearson M."/>
            <person name="Roberts A."/>
            <person name="Saif S."/>
            <person name="Shea T."/>
            <person name="Shenoy N."/>
            <person name="Sisk P."/>
            <person name="Stolte C."/>
            <person name="Sykes S."/>
            <person name="Thomson T."/>
            <person name="Walk T."/>
            <person name="White J."/>
            <person name="Yandava C."/>
            <person name="Sibley C.D."/>
            <person name="Field T.R."/>
            <person name="Grinwis M."/>
            <person name="Eshaghurshan C.S."/>
            <person name="Surette M.G."/>
            <person name="Haas B."/>
            <person name="Nusbaum C."/>
            <person name="Birren B."/>
        </authorList>
    </citation>
    <scope>NUCLEOTIDE SEQUENCE [LARGE SCALE GENOMIC DNA]</scope>
    <source>
        <strain evidence="2">ATCC 700633</strain>
    </source>
</reference>
<feature type="transmembrane region" description="Helical" evidence="1">
    <location>
        <begin position="89"/>
        <end position="108"/>
    </location>
</feature>
<keyword evidence="1" id="KW-0472">Membrane</keyword>